<feature type="non-terminal residue" evidence="2">
    <location>
        <position position="1"/>
    </location>
</feature>
<reference evidence="2" key="1">
    <citation type="submission" date="2023-02" db="EMBL/GenBank/DDBJ databases">
        <title>Georgenia sp.10Sc9-8, isolated from a soil sample collected from the Taklamakan desert.</title>
        <authorList>
            <person name="Liu S."/>
        </authorList>
    </citation>
    <scope>NUCLEOTIDE SEQUENCE</scope>
    <source>
        <strain evidence="2">10Sc9-8</strain>
    </source>
</reference>
<dbReference type="Proteomes" id="UP001165561">
    <property type="component" value="Unassembled WGS sequence"/>
</dbReference>
<evidence type="ECO:0000313" key="2">
    <source>
        <dbReference type="EMBL" id="MDD9206688.1"/>
    </source>
</evidence>
<evidence type="ECO:0000256" key="1">
    <source>
        <dbReference type="SAM" id="MobiDB-lite"/>
    </source>
</evidence>
<comment type="caution">
    <text evidence="2">The sequence shown here is derived from an EMBL/GenBank/DDBJ whole genome shotgun (WGS) entry which is preliminary data.</text>
</comment>
<dbReference type="EMBL" id="JARACI010000953">
    <property type="protein sequence ID" value="MDD9206688.1"/>
    <property type="molecule type" value="Genomic_DNA"/>
</dbReference>
<gene>
    <name evidence="2" type="ORF">PU560_09450</name>
</gene>
<evidence type="ECO:0000313" key="3">
    <source>
        <dbReference type="Proteomes" id="UP001165561"/>
    </source>
</evidence>
<name>A0ABT5TXA3_9MICO</name>
<proteinExistence type="predicted"/>
<keyword evidence="3" id="KW-1185">Reference proteome</keyword>
<sequence length="249" mass="26206">AAQRRVHQRARSRAVGSVPWPAALGTPPWTAAREARFPGVRYRSVPLDDAADGARHLLAAAHGATLAGVPVPLYTGGDLGHGLTTAVPRHVVLALPAEGTGRGLDGGGRRALDVYEPSSATVRQVALEDLVGRQGPRPALGGWSHVCWVLLPERIAPVGADVHTGTTHPNRRRDMSIGADTGPVQDPEEHEPTPDTVADPEDYDPQLEVEDPVREADPADVAEQTLELPDDDEAPEGELGAGAPDDEPA</sequence>
<protein>
    <submittedName>
        <fullName evidence="2">Uncharacterized protein</fullName>
    </submittedName>
</protein>
<feature type="region of interest" description="Disordered" evidence="1">
    <location>
        <begin position="161"/>
        <end position="249"/>
    </location>
</feature>
<organism evidence="2 3">
    <name type="scientific">Georgenia halotolerans</name>
    <dbReference type="NCBI Taxonomy" id="3028317"/>
    <lineage>
        <taxon>Bacteria</taxon>
        <taxon>Bacillati</taxon>
        <taxon>Actinomycetota</taxon>
        <taxon>Actinomycetes</taxon>
        <taxon>Micrococcales</taxon>
        <taxon>Bogoriellaceae</taxon>
        <taxon>Georgenia</taxon>
    </lineage>
</organism>
<feature type="compositionally biased region" description="Acidic residues" evidence="1">
    <location>
        <begin position="198"/>
        <end position="210"/>
    </location>
</feature>
<accession>A0ABT5TXA3</accession>